<organism evidence="1">
    <name type="scientific">candidate division CPR1 bacterium ADurb.Bin160</name>
    <dbReference type="NCBI Taxonomy" id="1852826"/>
    <lineage>
        <taxon>Bacteria</taxon>
        <taxon>candidate division CPR1</taxon>
    </lineage>
</organism>
<reference evidence="1" key="1">
    <citation type="submission" date="2017-02" db="EMBL/GenBank/DDBJ databases">
        <title>Delving into the versatile metabolic prowess of the omnipresent phylum Bacteroidetes.</title>
        <authorList>
            <person name="Nobu M.K."/>
            <person name="Mei R."/>
            <person name="Narihiro T."/>
            <person name="Kuroda K."/>
            <person name="Liu W.-T."/>
        </authorList>
    </citation>
    <scope>NUCLEOTIDE SEQUENCE</scope>
    <source>
        <strain evidence="1">ADurb.Bin160</strain>
    </source>
</reference>
<sequence length="60" mass="6794">MFTLVVSTVSSSDSEITSIPHHVNIASDRENPVNNKPKITRPIKGFFIDISFFKNDKIIF</sequence>
<evidence type="ECO:0000313" key="1">
    <source>
        <dbReference type="EMBL" id="OQB40277.1"/>
    </source>
</evidence>
<gene>
    <name evidence="1" type="ORF">BWY04_01398</name>
</gene>
<dbReference type="EMBL" id="MWDB01000050">
    <property type="protein sequence ID" value="OQB40277.1"/>
    <property type="molecule type" value="Genomic_DNA"/>
</dbReference>
<comment type="caution">
    <text evidence="1">The sequence shown here is derived from an EMBL/GenBank/DDBJ whole genome shotgun (WGS) entry which is preliminary data.</text>
</comment>
<proteinExistence type="predicted"/>
<dbReference type="Proteomes" id="UP000485621">
    <property type="component" value="Unassembled WGS sequence"/>
</dbReference>
<name>A0A1V5ZJA8_9BACT</name>
<protein>
    <submittedName>
        <fullName evidence="1">Uncharacterized protein</fullName>
    </submittedName>
</protein>
<dbReference type="AlphaFoldDB" id="A0A1V5ZJA8"/>
<accession>A0A1V5ZJA8</accession>